<protein>
    <submittedName>
        <fullName evidence="1">Uncharacterized protein</fullName>
    </submittedName>
</protein>
<proteinExistence type="predicted"/>
<organism evidence="1 2">
    <name type="scientific">Caldovatus sediminis</name>
    <dbReference type="NCBI Taxonomy" id="2041189"/>
    <lineage>
        <taxon>Bacteria</taxon>
        <taxon>Pseudomonadati</taxon>
        <taxon>Pseudomonadota</taxon>
        <taxon>Alphaproteobacteria</taxon>
        <taxon>Acetobacterales</taxon>
        <taxon>Roseomonadaceae</taxon>
        <taxon>Caldovatus</taxon>
    </lineage>
</organism>
<dbReference type="RefSeq" id="WP_188899722.1">
    <property type="nucleotide sequence ID" value="NZ_BMKS01000004.1"/>
</dbReference>
<name>A0A8J2ZBB0_9PROT</name>
<dbReference type="EMBL" id="BMKS01000004">
    <property type="protein sequence ID" value="GGG30907.1"/>
    <property type="molecule type" value="Genomic_DNA"/>
</dbReference>
<evidence type="ECO:0000313" key="1">
    <source>
        <dbReference type="EMBL" id="GGG30907.1"/>
    </source>
</evidence>
<reference evidence="1 2" key="1">
    <citation type="journal article" date="2014" name="Int. J. Syst. Evol. Microbiol.">
        <title>Complete genome sequence of Corynebacterium casei LMG S-19264T (=DSM 44701T), isolated from a smear-ripened cheese.</title>
        <authorList>
            <consortium name="US DOE Joint Genome Institute (JGI-PGF)"/>
            <person name="Walter F."/>
            <person name="Albersmeier A."/>
            <person name="Kalinowski J."/>
            <person name="Ruckert C."/>
        </authorList>
    </citation>
    <scope>NUCLEOTIDE SEQUENCE [LARGE SCALE GENOMIC DNA]</scope>
    <source>
        <strain evidence="1 2">CGMCC 1.16330</strain>
    </source>
</reference>
<dbReference type="Proteomes" id="UP000597507">
    <property type="component" value="Unassembled WGS sequence"/>
</dbReference>
<sequence length="57" mass="6256">MTDRFERGARQLLRALYRGPGRRGGRHRLAELAARRMRLALRAAARSGRGPAAAAEG</sequence>
<evidence type="ECO:0000313" key="2">
    <source>
        <dbReference type="Proteomes" id="UP000597507"/>
    </source>
</evidence>
<comment type="caution">
    <text evidence="1">The sequence shown here is derived from an EMBL/GenBank/DDBJ whole genome shotgun (WGS) entry which is preliminary data.</text>
</comment>
<gene>
    <name evidence="1" type="ORF">GCM10010964_18550</name>
</gene>
<accession>A0A8J2ZBB0</accession>
<keyword evidence="2" id="KW-1185">Reference proteome</keyword>
<dbReference type="AlphaFoldDB" id="A0A8J2ZBB0"/>